<dbReference type="PROSITE" id="PS50157">
    <property type="entry name" value="ZINC_FINGER_C2H2_2"/>
    <property type="match status" value="1"/>
</dbReference>
<evidence type="ECO:0000256" key="3">
    <source>
        <dbReference type="ARBA" id="ARBA00022771"/>
    </source>
</evidence>
<reference evidence="10" key="1">
    <citation type="submission" date="2019-09" db="EMBL/GenBank/DDBJ databases">
        <title>Draft genome information of white flower Hibiscus syriacus.</title>
        <authorList>
            <person name="Kim Y.-M."/>
        </authorList>
    </citation>
    <scope>NUCLEOTIDE SEQUENCE [LARGE SCALE GENOMIC DNA]</scope>
    <source>
        <strain evidence="10">YM2019G1</strain>
    </source>
</reference>
<organism evidence="10 11">
    <name type="scientific">Hibiscus syriacus</name>
    <name type="common">Rose of Sharon</name>
    <dbReference type="NCBI Taxonomy" id="106335"/>
    <lineage>
        <taxon>Eukaryota</taxon>
        <taxon>Viridiplantae</taxon>
        <taxon>Streptophyta</taxon>
        <taxon>Embryophyta</taxon>
        <taxon>Tracheophyta</taxon>
        <taxon>Spermatophyta</taxon>
        <taxon>Magnoliopsida</taxon>
        <taxon>eudicotyledons</taxon>
        <taxon>Gunneridae</taxon>
        <taxon>Pentapetalae</taxon>
        <taxon>rosids</taxon>
        <taxon>malvids</taxon>
        <taxon>Malvales</taxon>
        <taxon>Malvaceae</taxon>
        <taxon>Malvoideae</taxon>
        <taxon>Hibiscus</taxon>
    </lineage>
</organism>
<keyword evidence="5" id="KW-0805">Transcription regulation</keyword>
<dbReference type="GO" id="GO:0008270">
    <property type="term" value="F:zinc ion binding"/>
    <property type="evidence" value="ECO:0007669"/>
    <property type="project" value="UniProtKB-KW"/>
</dbReference>
<dbReference type="EMBL" id="VEPZ02000032">
    <property type="protein sequence ID" value="KAE8735534.1"/>
    <property type="molecule type" value="Genomic_DNA"/>
</dbReference>
<evidence type="ECO:0000256" key="4">
    <source>
        <dbReference type="ARBA" id="ARBA00022833"/>
    </source>
</evidence>
<comment type="caution">
    <text evidence="10">The sequence shown here is derived from an EMBL/GenBank/DDBJ whole genome shotgun (WGS) entry which is preliminary data.</text>
</comment>
<name>A0A6A3D4S4_HIBSY</name>
<feature type="region of interest" description="Disordered" evidence="8">
    <location>
        <begin position="90"/>
        <end position="110"/>
    </location>
</feature>
<dbReference type="InterPro" id="IPR013087">
    <property type="entry name" value="Znf_C2H2_type"/>
</dbReference>
<evidence type="ECO:0000256" key="8">
    <source>
        <dbReference type="SAM" id="MobiDB-lite"/>
    </source>
</evidence>
<dbReference type="GO" id="GO:0003700">
    <property type="term" value="F:DNA-binding transcription factor activity"/>
    <property type="evidence" value="ECO:0007669"/>
    <property type="project" value="InterPro"/>
</dbReference>
<keyword evidence="1" id="KW-0479">Metal-binding</keyword>
<dbReference type="Pfam" id="PF13912">
    <property type="entry name" value="zf-C2H2_6"/>
    <property type="match status" value="1"/>
</dbReference>
<dbReference type="SMART" id="SM00355">
    <property type="entry name" value="ZnF_C2H2"/>
    <property type="match status" value="2"/>
</dbReference>
<dbReference type="InterPro" id="IPR044653">
    <property type="entry name" value="AZF1/2/3-like"/>
</dbReference>
<evidence type="ECO:0000256" key="1">
    <source>
        <dbReference type="ARBA" id="ARBA00022723"/>
    </source>
</evidence>
<keyword evidence="11" id="KW-1185">Reference proteome</keyword>
<dbReference type="OrthoDB" id="975071at2759"/>
<evidence type="ECO:0000256" key="7">
    <source>
        <dbReference type="PROSITE-ProRule" id="PRU00042"/>
    </source>
</evidence>
<keyword evidence="3 7" id="KW-0863">Zinc-finger</keyword>
<gene>
    <name evidence="10" type="ORF">F3Y22_tig00000340pilonHSYRG00581</name>
</gene>
<keyword evidence="2" id="KW-0677">Repeat</keyword>
<keyword evidence="6" id="KW-0804">Transcription</keyword>
<feature type="region of interest" description="Disordered" evidence="8">
    <location>
        <begin position="36"/>
        <end position="64"/>
    </location>
</feature>
<evidence type="ECO:0000256" key="6">
    <source>
        <dbReference type="ARBA" id="ARBA00023163"/>
    </source>
</evidence>
<proteinExistence type="predicted"/>
<dbReference type="PANTHER" id="PTHR45988">
    <property type="entry name" value="C2H2 TYPE ZINC FINGER TRANSCRIPTION FACTOR FAMILY-RELATED"/>
    <property type="match status" value="1"/>
</dbReference>
<evidence type="ECO:0000313" key="10">
    <source>
        <dbReference type="EMBL" id="KAE8735534.1"/>
    </source>
</evidence>
<dbReference type="PROSITE" id="PS00028">
    <property type="entry name" value="ZINC_FINGER_C2H2_1"/>
    <property type="match status" value="1"/>
</dbReference>
<dbReference type="AlphaFoldDB" id="A0A6A3D4S4"/>
<evidence type="ECO:0000313" key="11">
    <source>
        <dbReference type="Proteomes" id="UP000436088"/>
    </source>
</evidence>
<dbReference type="GO" id="GO:0005634">
    <property type="term" value="C:nucleus"/>
    <property type="evidence" value="ECO:0007669"/>
    <property type="project" value="TreeGrafter"/>
</dbReference>
<sequence>MKHSPEEDRSTCFYREEEEDCKERFPTMKLFCQHMKSNHRQRNSSGIRSETETNDIPKWSRTVKRTRRQTAAGYEFSRVYYGSLVLPQLEEGEDSGSTQKKQKTGDTRRNRGALMAFSESGDNYECESISSRGRMLKNPRPGKAVKSVHRCEICGNLFGTGQALGGHKTSHRVKVW</sequence>
<evidence type="ECO:0000256" key="2">
    <source>
        <dbReference type="ARBA" id="ARBA00022737"/>
    </source>
</evidence>
<feature type="domain" description="C2H2-type" evidence="9">
    <location>
        <begin position="149"/>
        <end position="171"/>
    </location>
</feature>
<evidence type="ECO:0000259" key="9">
    <source>
        <dbReference type="PROSITE" id="PS50157"/>
    </source>
</evidence>
<protein>
    <recommendedName>
        <fullName evidence="9">C2H2-type domain-containing protein</fullName>
    </recommendedName>
</protein>
<dbReference type="GO" id="GO:0000976">
    <property type="term" value="F:transcription cis-regulatory region binding"/>
    <property type="evidence" value="ECO:0007669"/>
    <property type="project" value="TreeGrafter"/>
</dbReference>
<evidence type="ECO:0000256" key="5">
    <source>
        <dbReference type="ARBA" id="ARBA00023015"/>
    </source>
</evidence>
<accession>A0A6A3D4S4</accession>
<dbReference type="PANTHER" id="PTHR45988:SF18">
    <property type="entry name" value="C2H2-TYPE ZINC FINGER FAMILY PROTEIN"/>
    <property type="match status" value="1"/>
</dbReference>
<dbReference type="Proteomes" id="UP000436088">
    <property type="component" value="Unassembled WGS sequence"/>
</dbReference>
<keyword evidence="4" id="KW-0862">Zinc</keyword>